<evidence type="ECO:0000313" key="2">
    <source>
        <dbReference type="Proteomes" id="UP001444071"/>
    </source>
</evidence>
<protein>
    <submittedName>
        <fullName evidence="1">Uncharacterized protein</fullName>
    </submittedName>
</protein>
<dbReference type="EMBL" id="JAHRIM010047698">
    <property type="protein sequence ID" value="MEQ2268327.1"/>
    <property type="molecule type" value="Genomic_DNA"/>
</dbReference>
<reference evidence="1 2" key="1">
    <citation type="submission" date="2021-06" db="EMBL/GenBank/DDBJ databases">
        <authorList>
            <person name="Palmer J.M."/>
        </authorList>
    </citation>
    <scope>NUCLEOTIDE SEQUENCE [LARGE SCALE GENOMIC DNA]</scope>
    <source>
        <strain evidence="1 2">XR_2019</strain>
        <tissue evidence="1">Muscle</tissue>
    </source>
</reference>
<gene>
    <name evidence="1" type="ORF">XENORESO_020079</name>
</gene>
<dbReference type="Proteomes" id="UP001444071">
    <property type="component" value="Unassembled WGS sequence"/>
</dbReference>
<proteinExistence type="predicted"/>
<organism evidence="1 2">
    <name type="scientific">Xenotaenia resolanae</name>
    <dbReference type="NCBI Taxonomy" id="208358"/>
    <lineage>
        <taxon>Eukaryota</taxon>
        <taxon>Metazoa</taxon>
        <taxon>Chordata</taxon>
        <taxon>Craniata</taxon>
        <taxon>Vertebrata</taxon>
        <taxon>Euteleostomi</taxon>
        <taxon>Actinopterygii</taxon>
        <taxon>Neopterygii</taxon>
        <taxon>Teleostei</taxon>
        <taxon>Neoteleostei</taxon>
        <taxon>Acanthomorphata</taxon>
        <taxon>Ovalentaria</taxon>
        <taxon>Atherinomorphae</taxon>
        <taxon>Cyprinodontiformes</taxon>
        <taxon>Goodeidae</taxon>
        <taxon>Xenotaenia</taxon>
    </lineage>
</organism>
<evidence type="ECO:0000313" key="1">
    <source>
        <dbReference type="EMBL" id="MEQ2268327.1"/>
    </source>
</evidence>
<comment type="caution">
    <text evidence="1">The sequence shown here is derived from an EMBL/GenBank/DDBJ whole genome shotgun (WGS) entry which is preliminary data.</text>
</comment>
<accession>A0ABV0WIQ9</accession>
<name>A0ABV0WIQ9_9TELE</name>
<keyword evidence="2" id="KW-1185">Reference proteome</keyword>
<sequence>MDNAHKTQPSTHQQSRGGLNCKAGRNAAPTCLTHPLLLQVFMSSSALTCLFVIKAYDTGQNLECLKRHGDWNYCLSTLSVPETCCCFTLCFVNSCQNQQAQVKCIQVLPTVIVISRTTFSVDGVMKSSNDDLISST</sequence>